<evidence type="ECO:0000256" key="4">
    <source>
        <dbReference type="ARBA" id="ARBA00022692"/>
    </source>
</evidence>
<gene>
    <name evidence="15" type="ORF">KQX54_021479</name>
</gene>
<dbReference type="GO" id="GO:0004768">
    <property type="term" value="F:stearoyl-CoA 9-desaturase activity"/>
    <property type="evidence" value="ECO:0007669"/>
    <property type="project" value="TreeGrafter"/>
</dbReference>
<evidence type="ECO:0000259" key="14">
    <source>
        <dbReference type="Pfam" id="PF00487"/>
    </source>
</evidence>
<dbReference type="GO" id="GO:0005506">
    <property type="term" value="F:iron ion binding"/>
    <property type="evidence" value="ECO:0007669"/>
    <property type="project" value="TreeGrafter"/>
</dbReference>
<dbReference type="GO" id="GO:0005789">
    <property type="term" value="C:endoplasmic reticulum membrane"/>
    <property type="evidence" value="ECO:0007669"/>
    <property type="project" value="TreeGrafter"/>
</dbReference>
<keyword evidence="11 12" id="KW-0275">Fatty acid biosynthesis</keyword>
<dbReference type="PANTHER" id="PTHR11351">
    <property type="entry name" value="ACYL-COA DESATURASE"/>
    <property type="match status" value="1"/>
</dbReference>
<evidence type="ECO:0000313" key="15">
    <source>
        <dbReference type="EMBL" id="KAH0568786.1"/>
    </source>
</evidence>
<comment type="cofactor">
    <cofactor evidence="12">
        <name>Fe(2+)</name>
        <dbReference type="ChEBI" id="CHEBI:29033"/>
    </cofactor>
</comment>
<proteinExistence type="inferred from homology"/>
<comment type="caution">
    <text evidence="15">The sequence shown here is derived from an EMBL/GenBank/DDBJ whole genome shotgun (WGS) entry which is preliminary data.</text>
</comment>
<feature type="transmembrane region" description="Helical" evidence="13">
    <location>
        <begin position="126"/>
        <end position="144"/>
    </location>
</feature>
<keyword evidence="8" id="KW-0408">Iron</keyword>
<dbReference type="InterPro" id="IPR015876">
    <property type="entry name" value="Acyl-CoA_DS"/>
</dbReference>
<evidence type="ECO:0000256" key="10">
    <source>
        <dbReference type="ARBA" id="ARBA00023136"/>
    </source>
</evidence>
<accession>A0AAV7J7A6</accession>
<evidence type="ECO:0000256" key="13">
    <source>
        <dbReference type="SAM" id="Phobius"/>
    </source>
</evidence>
<comment type="subcellular location">
    <subcellularLocation>
        <location evidence="1">Membrane</location>
        <topology evidence="1">Multi-pass membrane protein</topology>
    </subcellularLocation>
</comment>
<feature type="transmembrane region" description="Helical" evidence="13">
    <location>
        <begin position="94"/>
        <end position="114"/>
    </location>
</feature>
<evidence type="ECO:0000256" key="1">
    <source>
        <dbReference type="ARBA" id="ARBA00004141"/>
    </source>
</evidence>
<name>A0AAV7J7A6_COTGL</name>
<feature type="transmembrane region" description="Helical" evidence="13">
    <location>
        <begin position="409"/>
        <end position="430"/>
    </location>
</feature>
<evidence type="ECO:0000256" key="11">
    <source>
        <dbReference type="ARBA" id="ARBA00023160"/>
    </source>
</evidence>
<evidence type="ECO:0000256" key="6">
    <source>
        <dbReference type="ARBA" id="ARBA00022989"/>
    </source>
</evidence>
<evidence type="ECO:0000256" key="8">
    <source>
        <dbReference type="ARBA" id="ARBA00023004"/>
    </source>
</evidence>
<evidence type="ECO:0000256" key="9">
    <source>
        <dbReference type="ARBA" id="ARBA00023098"/>
    </source>
</evidence>
<protein>
    <recommendedName>
        <fullName evidence="14">Fatty acid desaturase domain-containing protein</fullName>
    </recommendedName>
</protein>
<dbReference type="Proteomes" id="UP000826195">
    <property type="component" value="Unassembled WGS sequence"/>
</dbReference>
<organism evidence="15 16">
    <name type="scientific">Cotesia glomerata</name>
    <name type="common">Lepidopteran parasitic wasp</name>
    <name type="synonym">Apanteles glomeratus</name>
    <dbReference type="NCBI Taxonomy" id="32391"/>
    <lineage>
        <taxon>Eukaryota</taxon>
        <taxon>Metazoa</taxon>
        <taxon>Ecdysozoa</taxon>
        <taxon>Arthropoda</taxon>
        <taxon>Hexapoda</taxon>
        <taxon>Insecta</taxon>
        <taxon>Pterygota</taxon>
        <taxon>Neoptera</taxon>
        <taxon>Endopterygota</taxon>
        <taxon>Hymenoptera</taxon>
        <taxon>Apocrita</taxon>
        <taxon>Ichneumonoidea</taxon>
        <taxon>Braconidae</taxon>
        <taxon>Microgastrinae</taxon>
        <taxon>Cotesia</taxon>
    </lineage>
</organism>
<keyword evidence="3 12" id="KW-0444">Lipid biosynthesis</keyword>
<keyword evidence="6 13" id="KW-1133">Transmembrane helix</keyword>
<evidence type="ECO:0000256" key="7">
    <source>
        <dbReference type="ARBA" id="ARBA00023002"/>
    </source>
</evidence>
<keyword evidence="16" id="KW-1185">Reference proteome</keyword>
<keyword evidence="10 13" id="KW-0472">Membrane</keyword>
<dbReference type="Pfam" id="PF00487">
    <property type="entry name" value="FA_desaturase"/>
    <property type="match status" value="1"/>
</dbReference>
<keyword evidence="7 12" id="KW-0560">Oxidoreductase</keyword>
<keyword evidence="4 12" id="KW-0812">Transmembrane</keyword>
<evidence type="ECO:0000256" key="3">
    <source>
        <dbReference type="ARBA" id="ARBA00022516"/>
    </source>
</evidence>
<evidence type="ECO:0000256" key="12">
    <source>
        <dbReference type="RuleBase" id="RU000581"/>
    </source>
</evidence>
<evidence type="ECO:0000256" key="5">
    <source>
        <dbReference type="ARBA" id="ARBA00022832"/>
    </source>
</evidence>
<keyword evidence="5" id="KW-0276">Fatty acid metabolism</keyword>
<comment type="domain">
    <text evidence="12">The histidine box domains are involved in binding the catalytic metal ions.</text>
</comment>
<dbReference type="CDD" id="cd03505">
    <property type="entry name" value="Delta9-FADS-like"/>
    <property type="match status" value="1"/>
</dbReference>
<dbReference type="PANTHER" id="PTHR11351:SF21">
    <property type="entry name" value="GH07782P"/>
    <property type="match status" value="1"/>
</dbReference>
<dbReference type="GO" id="GO:0006636">
    <property type="term" value="P:unsaturated fatty acid biosynthetic process"/>
    <property type="evidence" value="ECO:0007669"/>
    <property type="project" value="TreeGrafter"/>
</dbReference>
<dbReference type="PRINTS" id="PR00075">
    <property type="entry name" value="FACDDSATRASE"/>
</dbReference>
<keyword evidence="9" id="KW-0443">Lipid metabolism</keyword>
<feature type="transmembrane region" description="Helical" evidence="13">
    <location>
        <begin position="376"/>
        <end position="397"/>
    </location>
</feature>
<dbReference type="EMBL" id="JAHXZJ010000001">
    <property type="protein sequence ID" value="KAH0568786.1"/>
    <property type="molecule type" value="Genomic_DNA"/>
</dbReference>
<sequence>MQEHEGLHNVAFVNALTGRVLDYVFSEIYDTFRMSNSSLLVFPSFSPSVLPVFHRNVYTSTVTQFEEPPKKRPVNEITVETLSAVDEPTAEQPLIWRNIIGIFLLHAFAVYSLATRYHEAKWQTWIFSPLWGVAAGVGITGGAHRLWAHRSYSAKVPLRILLAYLYCMAGQSLESRVSSLRLDYPLWDLHDDLSHFTCTTHFTFPPTSPAFPSLLYLDVSELEAISVTGQEMSSGPRCRTREREVEGVRHYRTHVGNRWRGCKPKRITWPHPFVHFGLSLQQRRTHRRIQHTTHTPEPETRESHGITHMSKWIRDHRTHHRYSETHADPHNSHRGFFFSHVGWLMMRRHPAVKKYGSKIDMSDIKNDPVIQFFDKYYTPIMLFSAFVLPTMIPVYCWNESWSISFRSVIIRYVWLLNATFAVNSFAHMFGNRPYNKTAKPTENSTVAFFTLGEGWHSYHHTFPWDYKAAELGAYGLNATTGFIDIMSWFGLAYDLKKVNKELVERISRSKGDGTDSYWGNKHSHH</sequence>
<comment type="similarity">
    <text evidence="2 12">Belongs to the fatty acid desaturase type 1 family.</text>
</comment>
<dbReference type="AlphaFoldDB" id="A0AAV7J7A6"/>
<feature type="domain" description="Fatty acid desaturase" evidence="14">
    <location>
        <begin position="310"/>
        <end position="463"/>
    </location>
</feature>
<evidence type="ECO:0000256" key="2">
    <source>
        <dbReference type="ARBA" id="ARBA00009295"/>
    </source>
</evidence>
<reference evidence="15 16" key="1">
    <citation type="journal article" date="2021" name="J. Hered.">
        <title>A chromosome-level genome assembly of the parasitoid wasp, Cotesia glomerata (Hymenoptera: Braconidae).</title>
        <authorList>
            <person name="Pinto B.J."/>
            <person name="Weis J.J."/>
            <person name="Gamble T."/>
            <person name="Ode P.J."/>
            <person name="Paul R."/>
            <person name="Zaspel J.M."/>
        </authorList>
    </citation>
    <scope>NUCLEOTIDE SEQUENCE [LARGE SCALE GENOMIC DNA]</scope>
    <source>
        <strain evidence="15">CgM1</strain>
    </source>
</reference>
<evidence type="ECO:0000313" key="16">
    <source>
        <dbReference type="Proteomes" id="UP000826195"/>
    </source>
</evidence>
<dbReference type="InterPro" id="IPR005804">
    <property type="entry name" value="FA_desaturase_dom"/>
</dbReference>